<evidence type="ECO:0000313" key="3">
    <source>
        <dbReference type="Proteomes" id="UP000001075"/>
    </source>
</evidence>
<dbReference type="AlphaFoldDB" id="G3GW86"/>
<dbReference type="EMBL" id="JH000049">
    <property type="protein sequence ID" value="EGV98328.1"/>
    <property type="molecule type" value="Genomic_DNA"/>
</dbReference>
<evidence type="ECO:0000256" key="1">
    <source>
        <dbReference type="SAM" id="MobiDB-lite"/>
    </source>
</evidence>
<proteinExistence type="predicted"/>
<feature type="region of interest" description="Disordered" evidence="1">
    <location>
        <begin position="67"/>
        <end position="88"/>
    </location>
</feature>
<sequence length="88" mass="9392">MLFVVEAAAGVSRVGRSSESVDSFLLDPAEGPFPAGELILAQTGKDKRNLRNDFISAASDALIITGGNPVQRDRGQAPRPDGDRLLWL</sequence>
<feature type="compositionally biased region" description="Basic and acidic residues" evidence="1">
    <location>
        <begin position="71"/>
        <end position="88"/>
    </location>
</feature>
<dbReference type="InParanoid" id="G3GW86"/>
<gene>
    <name evidence="2" type="ORF">I79_002006</name>
</gene>
<reference evidence="3" key="1">
    <citation type="journal article" date="2011" name="Nat. Biotechnol.">
        <title>The genomic sequence of the Chinese hamster ovary (CHO)-K1 cell line.</title>
        <authorList>
            <person name="Xu X."/>
            <person name="Nagarajan H."/>
            <person name="Lewis N.E."/>
            <person name="Pan S."/>
            <person name="Cai Z."/>
            <person name="Liu X."/>
            <person name="Chen W."/>
            <person name="Xie M."/>
            <person name="Wang W."/>
            <person name="Hammond S."/>
            <person name="Andersen M.R."/>
            <person name="Neff N."/>
            <person name="Passarelli B."/>
            <person name="Koh W."/>
            <person name="Fan H.C."/>
            <person name="Wang J."/>
            <person name="Gui Y."/>
            <person name="Lee K.H."/>
            <person name="Betenbaugh M.J."/>
            <person name="Quake S.R."/>
            <person name="Famili I."/>
            <person name="Palsson B.O."/>
            <person name="Wang J."/>
        </authorList>
    </citation>
    <scope>NUCLEOTIDE SEQUENCE [LARGE SCALE GENOMIC DNA]</scope>
    <source>
        <strain evidence="3">CHO K1 cell line</strain>
    </source>
</reference>
<name>G3GW86_CRIGR</name>
<dbReference type="Proteomes" id="UP000001075">
    <property type="component" value="Unassembled WGS sequence"/>
</dbReference>
<evidence type="ECO:0000313" key="2">
    <source>
        <dbReference type="EMBL" id="EGV98328.1"/>
    </source>
</evidence>
<accession>G3GW86</accession>
<organism evidence="2 3">
    <name type="scientific">Cricetulus griseus</name>
    <name type="common">Chinese hamster</name>
    <name type="synonym">Cricetulus barabensis griseus</name>
    <dbReference type="NCBI Taxonomy" id="10029"/>
    <lineage>
        <taxon>Eukaryota</taxon>
        <taxon>Metazoa</taxon>
        <taxon>Chordata</taxon>
        <taxon>Craniata</taxon>
        <taxon>Vertebrata</taxon>
        <taxon>Euteleostomi</taxon>
        <taxon>Mammalia</taxon>
        <taxon>Eutheria</taxon>
        <taxon>Euarchontoglires</taxon>
        <taxon>Glires</taxon>
        <taxon>Rodentia</taxon>
        <taxon>Myomorpha</taxon>
        <taxon>Muroidea</taxon>
        <taxon>Cricetidae</taxon>
        <taxon>Cricetinae</taxon>
        <taxon>Cricetulus</taxon>
    </lineage>
</organism>
<dbReference type="PaxDb" id="10029-XP_007613722.1"/>
<protein>
    <submittedName>
        <fullName evidence="2">Uncharacterized protein</fullName>
    </submittedName>
</protein>